<protein>
    <submittedName>
        <fullName evidence="5">Helix-turn-helix domain-containing protein</fullName>
    </submittedName>
</protein>
<keyword evidence="2" id="KW-0238">DNA-binding</keyword>
<dbReference type="EMBL" id="JAUJEA010000003">
    <property type="protein sequence ID" value="MDN5201686.1"/>
    <property type="molecule type" value="Genomic_DNA"/>
</dbReference>
<dbReference type="PROSITE" id="PS51118">
    <property type="entry name" value="HTH_HXLR"/>
    <property type="match status" value="1"/>
</dbReference>
<dbReference type="InterPro" id="IPR002577">
    <property type="entry name" value="HTH_HxlR"/>
</dbReference>
<accession>A0ABT8KLU3</accession>
<evidence type="ECO:0000313" key="6">
    <source>
        <dbReference type="Proteomes" id="UP001172082"/>
    </source>
</evidence>
<evidence type="ECO:0000313" key="5">
    <source>
        <dbReference type="EMBL" id="MDN5201686.1"/>
    </source>
</evidence>
<dbReference type="Pfam" id="PF01638">
    <property type="entry name" value="HxlR"/>
    <property type="match status" value="1"/>
</dbReference>
<dbReference type="Proteomes" id="UP001172082">
    <property type="component" value="Unassembled WGS sequence"/>
</dbReference>
<dbReference type="InterPro" id="IPR036388">
    <property type="entry name" value="WH-like_DNA-bd_sf"/>
</dbReference>
<name>A0ABT8KLU3_9BACT</name>
<dbReference type="InterPro" id="IPR036390">
    <property type="entry name" value="WH_DNA-bd_sf"/>
</dbReference>
<evidence type="ECO:0000259" key="4">
    <source>
        <dbReference type="PROSITE" id="PS51118"/>
    </source>
</evidence>
<dbReference type="RefSeq" id="WP_346751714.1">
    <property type="nucleotide sequence ID" value="NZ_JAUJEA010000003.1"/>
</dbReference>
<evidence type="ECO:0000256" key="1">
    <source>
        <dbReference type="ARBA" id="ARBA00023015"/>
    </source>
</evidence>
<dbReference type="Gene3D" id="1.10.10.10">
    <property type="entry name" value="Winged helix-like DNA-binding domain superfamily/Winged helix DNA-binding domain"/>
    <property type="match status" value="1"/>
</dbReference>
<evidence type="ECO:0000256" key="3">
    <source>
        <dbReference type="ARBA" id="ARBA00023163"/>
    </source>
</evidence>
<gene>
    <name evidence="5" type="ORF">QQ008_09945</name>
</gene>
<comment type="caution">
    <text evidence="5">The sequence shown here is derived from an EMBL/GenBank/DDBJ whole genome shotgun (WGS) entry which is preliminary data.</text>
</comment>
<keyword evidence="3" id="KW-0804">Transcription</keyword>
<keyword evidence="6" id="KW-1185">Reference proteome</keyword>
<dbReference type="PANTHER" id="PTHR33204">
    <property type="entry name" value="TRANSCRIPTIONAL REGULATOR, MARR FAMILY"/>
    <property type="match status" value="1"/>
</dbReference>
<evidence type="ECO:0000256" key="2">
    <source>
        <dbReference type="ARBA" id="ARBA00023125"/>
    </source>
</evidence>
<organism evidence="5 6">
    <name type="scientific">Splendidivirga corallicola</name>
    <dbReference type="NCBI Taxonomy" id="3051826"/>
    <lineage>
        <taxon>Bacteria</taxon>
        <taxon>Pseudomonadati</taxon>
        <taxon>Bacteroidota</taxon>
        <taxon>Cytophagia</taxon>
        <taxon>Cytophagales</taxon>
        <taxon>Splendidivirgaceae</taxon>
        <taxon>Splendidivirga</taxon>
    </lineage>
</organism>
<dbReference type="PANTHER" id="PTHR33204:SF37">
    <property type="entry name" value="HTH-TYPE TRANSCRIPTIONAL REGULATOR YODB"/>
    <property type="match status" value="1"/>
</dbReference>
<reference evidence="5" key="1">
    <citation type="submission" date="2023-06" db="EMBL/GenBank/DDBJ databases">
        <title>Genomic of Parafulvivirga corallium.</title>
        <authorList>
            <person name="Wang G."/>
        </authorList>
    </citation>
    <scope>NUCLEOTIDE SEQUENCE</scope>
    <source>
        <strain evidence="5">BMA10</strain>
    </source>
</reference>
<keyword evidence="1" id="KW-0805">Transcription regulation</keyword>
<dbReference type="SUPFAM" id="SSF46785">
    <property type="entry name" value="Winged helix' DNA-binding domain"/>
    <property type="match status" value="1"/>
</dbReference>
<feature type="domain" description="HTH hxlR-type" evidence="4">
    <location>
        <begin position="10"/>
        <end position="109"/>
    </location>
</feature>
<proteinExistence type="predicted"/>
<sequence length="142" mass="16277">MKKGNLRSDCPINYALEYLGDKWTLLVIRDLVFEGKKFYKEFLNSKEGIATNILSDRLKRLENLGIVESKVYEKLRTQKIYALSEKGKDLIPILVEIILWSSKHKNGLNVSAEFVNKLEKNKMEVIKSITENVGGKKFSANP</sequence>